<feature type="domain" description="HIT" evidence="2">
    <location>
        <begin position="5"/>
        <end position="106"/>
    </location>
</feature>
<feature type="short sequence motif" description="Histidine triad motif" evidence="1">
    <location>
        <begin position="91"/>
        <end position="95"/>
    </location>
</feature>
<evidence type="ECO:0000259" key="2">
    <source>
        <dbReference type="PROSITE" id="PS51084"/>
    </source>
</evidence>
<gene>
    <name evidence="3" type="ORF">GCM10010390_92250</name>
</gene>
<name>A0ABN1EVQ4_9ACTN</name>
<comment type="caution">
    <text evidence="3">The sequence shown here is derived from an EMBL/GenBank/DDBJ whole genome shotgun (WGS) entry which is preliminary data.</text>
</comment>
<dbReference type="Proteomes" id="UP001501576">
    <property type="component" value="Unassembled WGS sequence"/>
</dbReference>
<dbReference type="SUPFAM" id="SSF54197">
    <property type="entry name" value="HIT-like"/>
    <property type="match status" value="1"/>
</dbReference>
<evidence type="ECO:0000313" key="3">
    <source>
        <dbReference type="EMBL" id="GAA0574831.1"/>
    </source>
</evidence>
<sequence length="125" mass="13324">MKTCAFCAIAAGEAPAAIVREWPDAIAVRPRSGGVNERHVLVLPRVHVEDAGTDPDVTAAVMRRAAELMAEHPAANIITSKGREATQSVFHLHVHVVPRQVGDGLPLPWTPQHAARAAAQNGAHR</sequence>
<protein>
    <recommendedName>
        <fullName evidence="2">HIT domain-containing protein</fullName>
    </recommendedName>
</protein>
<dbReference type="Pfam" id="PF01230">
    <property type="entry name" value="HIT"/>
    <property type="match status" value="1"/>
</dbReference>
<dbReference type="PANTHER" id="PTHR46648">
    <property type="entry name" value="HIT FAMILY PROTEIN 1"/>
    <property type="match status" value="1"/>
</dbReference>
<dbReference type="PANTHER" id="PTHR46648:SF1">
    <property type="entry name" value="ADENOSINE 5'-MONOPHOSPHORAMIDASE HNT1"/>
    <property type="match status" value="1"/>
</dbReference>
<accession>A0ABN1EVQ4</accession>
<evidence type="ECO:0000313" key="4">
    <source>
        <dbReference type="Proteomes" id="UP001501576"/>
    </source>
</evidence>
<dbReference type="RefSeq" id="WP_346161749.1">
    <property type="nucleotide sequence ID" value="NZ_BAAABZ010000099.1"/>
</dbReference>
<dbReference type="PROSITE" id="PS51084">
    <property type="entry name" value="HIT_2"/>
    <property type="match status" value="1"/>
</dbReference>
<dbReference type="InterPro" id="IPR036265">
    <property type="entry name" value="HIT-like_sf"/>
</dbReference>
<dbReference type="EMBL" id="BAAABZ010000099">
    <property type="protein sequence ID" value="GAA0574831.1"/>
    <property type="molecule type" value="Genomic_DNA"/>
</dbReference>
<reference evidence="3 4" key="1">
    <citation type="journal article" date="2019" name="Int. J. Syst. Evol. Microbiol.">
        <title>The Global Catalogue of Microorganisms (GCM) 10K type strain sequencing project: providing services to taxonomists for standard genome sequencing and annotation.</title>
        <authorList>
            <consortium name="The Broad Institute Genomics Platform"/>
            <consortium name="The Broad Institute Genome Sequencing Center for Infectious Disease"/>
            <person name="Wu L."/>
            <person name="Ma J."/>
        </authorList>
    </citation>
    <scope>NUCLEOTIDE SEQUENCE [LARGE SCALE GENOMIC DNA]</scope>
    <source>
        <strain evidence="3 4">JCM 5052</strain>
    </source>
</reference>
<dbReference type="Gene3D" id="3.30.428.10">
    <property type="entry name" value="HIT-like"/>
    <property type="match status" value="1"/>
</dbReference>
<keyword evidence="4" id="KW-1185">Reference proteome</keyword>
<evidence type="ECO:0000256" key="1">
    <source>
        <dbReference type="PROSITE-ProRule" id="PRU00464"/>
    </source>
</evidence>
<organism evidence="3 4">
    <name type="scientific">Streptomyces mordarskii</name>
    <dbReference type="NCBI Taxonomy" id="1226758"/>
    <lineage>
        <taxon>Bacteria</taxon>
        <taxon>Bacillati</taxon>
        <taxon>Actinomycetota</taxon>
        <taxon>Actinomycetes</taxon>
        <taxon>Kitasatosporales</taxon>
        <taxon>Streptomycetaceae</taxon>
        <taxon>Streptomyces</taxon>
    </lineage>
</organism>
<dbReference type="InterPro" id="IPR011146">
    <property type="entry name" value="HIT-like"/>
</dbReference>
<proteinExistence type="predicted"/>
<dbReference type="InterPro" id="IPR001310">
    <property type="entry name" value="Histidine_triad_HIT"/>
</dbReference>